<feature type="transmembrane region" description="Helical" evidence="1">
    <location>
        <begin position="58"/>
        <end position="79"/>
    </location>
</feature>
<evidence type="ECO:0000256" key="1">
    <source>
        <dbReference type="SAM" id="Phobius"/>
    </source>
</evidence>
<reference evidence="2 3" key="1">
    <citation type="journal article" date="2008" name="J. Bacteriol.">
        <title>Genome sequence of Staphylococcus aureus strain Newman and comparative analysis of staphylococcal genomes: polymorphism and evolution of two major pathogenicity islands.</title>
        <authorList>
            <person name="Baba T."/>
            <person name="Bae T."/>
            <person name="Schneewind O."/>
            <person name="Takeuchi F."/>
            <person name="Hiramatsu K."/>
        </authorList>
    </citation>
    <scope>NUCLEOTIDE SEQUENCE [LARGE SCALE GENOMIC DNA]</scope>
    <source>
        <strain evidence="2 3">Newman</strain>
    </source>
</reference>
<proteinExistence type="predicted"/>
<sequence length="108" mass="12032">MMNPMAKIIVNNVPKSFENVNRIVFSPIKKGTKKHFAPFTSYYLFTDKVKIALNSSSLFGNVLSSISLIVIFTNFKFVASSELKKALMFFSNNSKVSAVKVLSLICSI</sequence>
<accession>A0A0H3KCJ2</accession>
<dbReference type="AlphaFoldDB" id="A0A0H3KCJ2"/>
<dbReference type="KEGG" id="sae:NWMN_1229"/>
<gene>
    <name evidence="2" type="ordered locus">NWMN_1229</name>
</gene>
<evidence type="ECO:0000313" key="2">
    <source>
        <dbReference type="EMBL" id="BAF67501.1"/>
    </source>
</evidence>
<keyword evidence="1" id="KW-0472">Membrane</keyword>
<name>A0A0H3KCJ2_STAAE</name>
<protein>
    <submittedName>
        <fullName evidence="2">Uncharacterized protein</fullName>
    </submittedName>
</protein>
<dbReference type="EMBL" id="AP009351">
    <property type="protein sequence ID" value="BAF67501.1"/>
    <property type="molecule type" value="Genomic_DNA"/>
</dbReference>
<evidence type="ECO:0000313" key="3">
    <source>
        <dbReference type="Proteomes" id="UP000006386"/>
    </source>
</evidence>
<keyword evidence="1" id="KW-0812">Transmembrane</keyword>
<organism evidence="2 3">
    <name type="scientific">Staphylococcus aureus (strain Newman)</name>
    <dbReference type="NCBI Taxonomy" id="426430"/>
    <lineage>
        <taxon>Bacteria</taxon>
        <taxon>Bacillati</taxon>
        <taxon>Bacillota</taxon>
        <taxon>Bacilli</taxon>
        <taxon>Bacillales</taxon>
        <taxon>Staphylococcaceae</taxon>
        <taxon>Staphylococcus</taxon>
    </lineage>
</organism>
<dbReference type="HOGENOM" id="CLU_2195287_0_0_9"/>
<keyword evidence="1" id="KW-1133">Transmembrane helix</keyword>
<dbReference type="Proteomes" id="UP000006386">
    <property type="component" value="Chromosome"/>
</dbReference>